<dbReference type="InterPro" id="IPR012479">
    <property type="entry name" value="SAP30BP"/>
</dbReference>
<proteinExistence type="predicted"/>
<dbReference type="EMBL" id="JANBQB010000312">
    <property type="protein sequence ID" value="KAJ1977908.1"/>
    <property type="molecule type" value="Genomic_DNA"/>
</dbReference>
<feature type="region of interest" description="Disordered" evidence="1">
    <location>
        <begin position="1"/>
        <end position="91"/>
    </location>
</feature>
<comment type="caution">
    <text evidence="2">The sequence shown here is derived from an EMBL/GenBank/DDBJ whole genome shotgun (WGS) entry which is preliminary data.</text>
</comment>
<feature type="compositionally biased region" description="Basic and acidic residues" evidence="1">
    <location>
        <begin position="40"/>
        <end position="55"/>
    </location>
</feature>
<protein>
    <submittedName>
        <fullName evidence="2">Uncharacterized protein</fullName>
    </submittedName>
</protein>
<organism evidence="2 3">
    <name type="scientific">Dimargaris verticillata</name>
    <dbReference type="NCBI Taxonomy" id="2761393"/>
    <lineage>
        <taxon>Eukaryota</taxon>
        <taxon>Fungi</taxon>
        <taxon>Fungi incertae sedis</taxon>
        <taxon>Zoopagomycota</taxon>
        <taxon>Kickxellomycotina</taxon>
        <taxon>Dimargaritomycetes</taxon>
        <taxon>Dimargaritales</taxon>
        <taxon>Dimargaritaceae</taxon>
        <taxon>Dimargaris</taxon>
    </lineage>
</organism>
<gene>
    <name evidence="2" type="ORF">H4R34_003404</name>
</gene>
<evidence type="ECO:0000256" key="1">
    <source>
        <dbReference type="SAM" id="MobiDB-lite"/>
    </source>
</evidence>
<dbReference type="Pfam" id="PF07818">
    <property type="entry name" value="HCNGP"/>
    <property type="match status" value="1"/>
</dbReference>
<evidence type="ECO:0000313" key="2">
    <source>
        <dbReference type="EMBL" id="KAJ1977908.1"/>
    </source>
</evidence>
<name>A0A9W8B0R9_9FUNG</name>
<dbReference type="AlphaFoldDB" id="A0A9W8B0R9"/>
<dbReference type="Proteomes" id="UP001151582">
    <property type="component" value="Unassembled WGS sequence"/>
</dbReference>
<feature type="compositionally biased region" description="Polar residues" evidence="1">
    <location>
        <begin position="15"/>
        <end position="27"/>
    </location>
</feature>
<accession>A0A9W8B0R9</accession>
<evidence type="ECO:0000313" key="3">
    <source>
        <dbReference type="Proteomes" id="UP001151582"/>
    </source>
</evidence>
<keyword evidence="3" id="KW-1185">Reference proteome</keyword>
<dbReference type="GO" id="GO:0006355">
    <property type="term" value="P:regulation of DNA-templated transcription"/>
    <property type="evidence" value="ECO:0007669"/>
    <property type="project" value="InterPro"/>
</dbReference>
<sequence length="284" mass="30845">MANQPSKESLAQLLSYASDSSDGSHLSTPVRDGLGAFVRYGEEANDHAVHQEPTEKPVSPNTASLDNSQPSSPPRDATLPPLTSPEPSAAPLTQRQQLLCPPAIPDVEEWGIPSEPPGAADPDVQARFNQWQAMMADGADFNTQLFGNKSFRNPHLCAKFIEFLELDEFGSNFSTTVFDPHALSRAQYLEDMAQANHHKAAADRTRTTIDFVTSRRSNAKEHSATRSGSTEKARARLAANSLTSGMCKHFFFFPGELTLCKTLAAQTMLGAAPSSSIEWCARLV</sequence>
<dbReference type="GO" id="GO:0005634">
    <property type="term" value="C:nucleus"/>
    <property type="evidence" value="ECO:0007669"/>
    <property type="project" value="TreeGrafter"/>
</dbReference>
<dbReference type="OrthoDB" id="1714508at2759"/>
<feature type="compositionally biased region" description="Polar residues" evidence="1">
    <location>
        <begin position="59"/>
        <end position="70"/>
    </location>
</feature>
<reference evidence="2" key="1">
    <citation type="submission" date="2022-07" db="EMBL/GenBank/DDBJ databases">
        <title>Phylogenomic reconstructions and comparative analyses of Kickxellomycotina fungi.</title>
        <authorList>
            <person name="Reynolds N.K."/>
            <person name="Stajich J.E."/>
            <person name="Barry K."/>
            <person name="Grigoriev I.V."/>
            <person name="Crous P."/>
            <person name="Smith M.E."/>
        </authorList>
    </citation>
    <scope>NUCLEOTIDE SEQUENCE</scope>
    <source>
        <strain evidence="2">RSA 567</strain>
    </source>
</reference>
<dbReference type="PANTHER" id="PTHR13464:SF0">
    <property type="entry name" value="SAP30-BINDING PROTEIN"/>
    <property type="match status" value="1"/>
</dbReference>
<dbReference type="PANTHER" id="PTHR13464">
    <property type="entry name" value="TRANSCRIPTIONAL REGULATOR PROTEIN HCNGP"/>
    <property type="match status" value="1"/>
</dbReference>